<dbReference type="Pfam" id="PF03900">
    <property type="entry name" value="Porphobil_deamC"/>
    <property type="match status" value="1"/>
</dbReference>
<dbReference type="EC" id="2.5.1.61" evidence="8"/>
<dbReference type="PROSITE" id="PS00533">
    <property type="entry name" value="PORPHOBILINOGEN_DEAM"/>
    <property type="match status" value="1"/>
</dbReference>
<evidence type="ECO:0000256" key="7">
    <source>
        <dbReference type="ARBA" id="ARBA00048169"/>
    </source>
</evidence>
<comment type="subunit">
    <text evidence="4 8">Monomer.</text>
</comment>
<keyword evidence="6 8" id="KW-0627">Porphyrin biosynthesis</keyword>
<dbReference type="FunFam" id="3.40.190.10:FF:000005">
    <property type="entry name" value="Porphobilinogen deaminase"/>
    <property type="match status" value="1"/>
</dbReference>
<sequence length="295" mass="32988">MEIKIGTRGSLLAMRQVYEVELLLKKNPELIIQIIKIKTSGDNAVDVPLYEIGGKALFLQEIEESLLRNEIDIAVHSVKDVPAFFSDNLVIPCILKRNSPYDVLISSKYSSIESLPFNATIGTSSIRRKVQLLALRPDLRIVPLRGNIDTRIEKSKNLDAIILAEAGLNRIGKQEVISEVIDSGIMLSAVGQGAICIQCRANDDKILSIVQRLNDYKSYMSIMAERAFMKAVDGSCNTPLAAFAKYIDDDILRMRCMLSDSNSILFLEREFLESEAKKVGFEMGVELKNKLLNFK</sequence>
<dbReference type="Pfam" id="PF01379">
    <property type="entry name" value="Porphobil_deam"/>
    <property type="match status" value="1"/>
</dbReference>
<dbReference type="PIRSF" id="PIRSF001438">
    <property type="entry name" value="4pyrrol_synth_OHMeBilane_synth"/>
    <property type="match status" value="1"/>
</dbReference>
<evidence type="ECO:0000256" key="2">
    <source>
        <dbReference type="ARBA" id="ARBA00004735"/>
    </source>
</evidence>
<dbReference type="PANTHER" id="PTHR11557:SF0">
    <property type="entry name" value="PORPHOBILINOGEN DEAMINASE"/>
    <property type="match status" value="1"/>
</dbReference>
<dbReference type="InterPro" id="IPR022417">
    <property type="entry name" value="Porphobilin_deaminase_N"/>
</dbReference>
<dbReference type="EMBL" id="CP089286">
    <property type="protein sequence ID" value="UTO55458.1"/>
    <property type="molecule type" value="Genomic_DNA"/>
</dbReference>
<evidence type="ECO:0000256" key="6">
    <source>
        <dbReference type="ARBA" id="ARBA00023244"/>
    </source>
</evidence>
<gene>
    <name evidence="8 11" type="primary">hemC</name>
    <name evidence="12" type="ORF">LUA81_04770</name>
    <name evidence="11" type="ORF">LUA82_04825</name>
</gene>
<dbReference type="Proteomes" id="UP001059822">
    <property type="component" value="Chromosome"/>
</dbReference>
<dbReference type="InterPro" id="IPR000860">
    <property type="entry name" value="HemC"/>
</dbReference>
<keyword evidence="14" id="KW-1185">Reference proteome</keyword>
<evidence type="ECO:0000256" key="5">
    <source>
        <dbReference type="ARBA" id="ARBA00022679"/>
    </source>
</evidence>
<feature type="domain" description="Porphobilinogen deaminase C-terminal" evidence="10">
    <location>
        <begin position="221"/>
        <end position="292"/>
    </location>
</feature>
<evidence type="ECO:0000313" key="13">
    <source>
        <dbReference type="Proteomes" id="UP001059822"/>
    </source>
</evidence>
<comment type="function">
    <text evidence="1 8">Tetrapolymerization of the monopyrrole PBG into the hydroxymethylbilane pre-uroporphyrinogen in several discrete steps.</text>
</comment>
<dbReference type="PANTHER" id="PTHR11557">
    <property type="entry name" value="PORPHOBILINOGEN DEAMINASE"/>
    <property type="match status" value="1"/>
</dbReference>
<proteinExistence type="inferred from homology"/>
<evidence type="ECO:0000256" key="3">
    <source>
        <dbReference type="ARBA" id="ARBA00005638"/>
    </source>
</evidence>
<dbReference type="GO" id="GO:0006782">
    <property type="term" value="P:protoporphyrinogen IX biosynthetic process"/>
    <property type="evidence" value="ECO:0007669"/>
    <property type="project" value="UniProtKB-UniRule"/>
</dbReference>
<dbReference type="HAMAP" id="MF_00260">
    <property type="entry name" value="Porphobil_deam"/>
    <property type="match status" value="1"/>
</dbReference>
<dbReference type="AlphaFoldDB" id="A0A9Q9F402"/>
<keyword evidence="5 8" id="KW-0808">Transferase</keyword>
<accession>A0A9Q9F402</accession>
<reference evidence="11" key="1">
    <citation type="journal article" date="2022" name="Microorganisms">
        <title>Assembly and Comparison of Ca. Neoehrlichia mikurensis Genomes.</title>
        <authorList>
            <person name="Azagi T."/>
            <person name="Dirks R.P."/>
            <person name="Yebra-Pimentel E.S."/>
            <person name="Schaap P.J."/>
            <person name="Koehorst J.J."/>
            <person name="Esser H.J."/>
            <person name="Sprong H."/>
        </authorList>
    </citation>
    <scope>NUCLEOTIDE SEQUENCE</scope>
    <source>
        <strain evidence="12">18-2804</strain>
        <strain evidence="11">18-2837</strain>
    </source>
</reference>
<evidence type="ECO:0000256" key="4">
    <source>
        <dbReference type="ARBA" id="ARBA00011245"/>
    </source>
</evidence>
<evidence type="ECO:0000313" key="14">
    <source>
        <dbReference type="Proteomes" id="UP001059985"/>
    </source>
</evidence>
<name>A0A9Q9F402_9RICK</name>
<comment type="similarity">
    <text evidence="3 8">Belongs to the HMBS family.</text>
</comment>
<comment type="catalytic activity">
    <reaction evidence="7 8">
        <text>4 porphobilinogen + H2O = hydroxymethylbilane + 4 NH4(+)</text>
        <dbReference type="Rhea" id="RHEA:13185"/>
        <dbReference type="ChEBI" id="CHEBI:15377"/>
        <dbReference type="ChEBI" id="CHEBI:28938"/>
        <dbReference type="ChEBI" id="CHEBI:57845"/>
        <dbReference type="ChEBI" id="CHEBI:58126"/>
        <dbReference type="EC" id="2.5.1.61"/>
    </reaction>
</comment>
<dbReference type="EMBL" id="CP089285">
    <property type="protein sequence ID" value="UTO56378.1"/>
    <property type="molecule type" value="Genomic_DNA"/>
</dbReference>
<dbReference type="RefSeq" id="WP_218194008.1">
    <property type="nucleotide sequence ID" value="NZ_CP060793.1"/>
</dbReference>
<organism evidence="11 13">
    <name type="scientific">Neoehrlichia mikurensis</name>
    <dbReference type="NCBI Taxonomy" id="89586"/>
    <lineage>
        <taxon>Bacteria</taxon>
        <taxon>Pseudomonadati</taxon>
        <taxon>Pseudomonadota</taxon>
        <taxon>Alphaproteobacteria</taxon>
        <taxon>Rickettsiales</taxon>
        <taxon>Anaplasmataceae</taxon>
        <taxon>Candidatus Neoehrlichia</taxon>
    </lineage>
</organism>
<evidence type="ECO:0000259" key="10">
    <source>
        <dbReference type="Pfam" id="PF03900"/>
    </source>
</evidence>
<feature type="domain" description="Porphobilinogen deaminase N-terminal" evidence="9">
    <location>
        <begin position="3"/>
        <end position="207"/>
    </location>
</feature>
<dbReference type="GO" id="GO:0004418">
    <property type="term" value="F:hydroxymethylbilane synthase activity"/>
    <property type="evidence" value="ECO:0007669"/>
    <property type="project" value="UniProtKB-UniRule"/>
</dbReference>
<evidence type="ECO:0000256" key="1">
    <source>
        <dbReference type="ARBA" id="ARBA00002869"/>
    </source>
</evidence>
<dbReference type="InterPro" id="IPR022419">
    <property type="entry name" value="Porphobilin_deaminase_cofac_BS"/>
</dbReference>
<evidence type="ECO:0000256" key="8">
    <source>
        <dbReference type="HAMAP-Rule" id="MF_00260"/>
    </source>
</evidence>
<dbReference type="NCBIfam" id="TIGR00212">
    <property type="entry name" value="hemC"/>
    <property type="match status" value="1"/>
</dbReference>
<comment type="miscellaneous">
    <text evidence="8">The porphobilinogen subunits are added to the dipyrromethane group.</text>
</comment>
<dbReference type="GO" id="GO:0005737">
    <property type="term" value="C:cytoplasm"/>
    <property type="evidence" value="ECO:0007669"/>
    <property type="project" value="UniProtKB-UniRule"/>
</dbReference>
<comment type="pathway">
    <text evidence="2">Porphyrin-containing compound metabolism; protoporphyrin-IX biosynthesis; coproporphyrinogen-III from 5-aminolevulinate: step 2/4.</text>
</comment>
<dbReference type="Proteomes" id="UP001059985">
    <property type="component" value="Chromosome"/>
</dbReference>
<evidence type="ECO:0000313" key="12">
    <source>
        <dbReference type="EMBL" id="UTO56378.1"/>
    </source>
</evidence>
<evidence type="ECO:0000313" key="11">
    <source>
        <dbReference type="EMBL" id="UTO55458.1"/>
    </source>
</evidence>
<dbReference type="InterPro" id="IPR022418">
    <property type="entry name" value="Porphobilinogen_deaminase_C"/>
</dbReference>
<evidence type="ECO:0000259" key="9">
    <source>
        <dbReference type="Pfam" id="PF01379"/>
    </source>
</evidence>
<comment type="cofactor">
    <cofactor evidence="8">
        <name>dipyrromethane</name>
        <dbReference type="ChEBI" id="CHEBI:60342"/>
    </cofactor>
    <text evidence="8">Binds 1 dipyrromethane group covalently.</text>
</comment>
<protein>
    <recommendedName>
        <fullName evidence="8">Porphobilinogen deaminase</fullName>
        <shortName evidence="8">PBG</shortName>
        <ecNumber evidence="8">2.5.1.61</ecNumber>
    </recommendedName>
    <alternativeName>
        <fullName evidence="8">Hydroxymethylbilane synthase</fullName>
        <shortName evidence="8">HMBS</shortName>
    </alternativeName>
    <alternativeName>
        <fullName evidence="8">Pre-uroporphyrinogen synthase</fullName>
    </alternativeName>
</protein>
<feature type="modified residue" description="S-(dipyrrolylmethanemethyl)cysteine" evidence="8">
    <location>
        <position position="236"/>
    </location>
</feature>